<feature type="compositionally biased region" description="Polar residues" evidence="1">
    <location>
        <begin position="1"/>
        <end position="23"/>
    </location>
</feature>
<feature type="compositionally biased region" description="Polar residues" evidence="1">
    <location>
        <begin position="103"/>
        <end position="113"/>
    </location>
</feature>
<comment type="caution">
    <text evidence="2">The sequence shown here is derived from an EMBL/GenBank/DDBJ whole genome shotgun (WGS) entry which is preliminary data.</text>
</comment>
<sequence length="119" mass="13514">MLGHTYTVSVTANGTPQRAPSQRKTIRKPDLGNLVSLAKIYCKQVYHIRVVHRTTSLYRLSRWIKLPSSKDNKADQCNPNNPKYQGHEKGYQGTGTKADLDNHANQLNPNNERFQAPKK</sequence>
<organism evidence="2 3">
    <name type="scientific">Elysia crispata</name>
    <name type="common">lettuce slug</name>
    <dbReference type="NCBI Taxonomy" id="231223"/>
    <lineage>
        <taxon>Eukaryota</taxon>
        <taxon>Metazoa</taxon>
        <taxon>Spiralia</taxon>
        <taxon>Lophotrochozoa</taxon>
        <taxon>Mollusca</taxon>
        <taxon>Gastropoda</taxon>
        <taxon>Heterobranchia</taxon>
        <taxon>Euthyneura</taxon>
        <taxon>Panpulmonata</taxon>
        <taxon>Sacoglossa</taxon>
        <taxon>Placobranchoidea</taxon>
        <taxon>Plakobranchidae</taxon>
        <taxon>Elysia</taxon>
    </lineage>
</organism>
<evidence type="ECO:0000313" key="2">
    <source>
        <dbReference type="EMBL" id="KAK3774866.1"/>
    </source>
</evidence>
<evidence type="ECO:0000256" key="1">
    <source>
        <dbReference type="SAM" id="MobiDB-lite"/>
    </source>
</evidence>
<keyword evidence="3" id="KW-1185">Reference proteome</keyword>
<dbReference type="Proteomes" id="UP001283361">
    <property type="component" value="Unassembled WGS sequence"/>
</dbReference>
<name>A0AAE0ZTX2_9GAST</name>
<reference evidence="2" key="1">
    <citation type="journal article" date="2023" name="G3 (Bethesda)">
        <title>A reference genome for the long-term kleptoplast-retaining sea slug Elysia crispata morphotype clarki.</title>
        <authorList>
            <person name="Eastman K.E."/>
            <person name="Pendleton A.L."/>
            <person name="Shaikh M.A."/>
            <person name="Suttiyut T."/>
            <person name="Ogas R."/>
            <person name="Tomko P."/>
            <person name="Gavelis G."/>
            <person name="Widhalm J.R."/>
            <person name="Wisecaver J.H."/>
        </authorList>
    </citation>
    <scope>NUCLEOTIDE SEQUENCE</scope>
    <source>
        <strain evidence="2">ECLA1</strain>
    </source>
</reference>
<dbReference type="EMBL" id="JAWDGP010003382">
    <property type="protein sequence ID" value="KAK3774866.1"/>
    <property type="molecule type" value="Genomic_DNA"/>
</dbReference>
<feature type="region of interest" description="Disordered" evidence="1">
    <location>
        <begin position="68"/>
        <end position="119"/>
    </location>
</feature>
<dbReference type="AlphaFoldDB" id="A0AAE0ZTX2"/>
<evidence type="ECO:0000313" key="3">
    <source>
        <dbReference type="Proteomes" id="UP001283361"/>
    </source>
</evidence>
<gene>
    <name evidence="2" type="ORF">RRG08_008415</name>
</gene>
<protein>
    <submittedName>
        <fullName evidence="2">Uncharacterized protein</fullName>
    </submittedName>
</protein>
<feature type="region of interest" description="Disordered" evidence="1">
    <location>
        <begin position="1"/>
        <end position="24"/>
    </location>
</feature>
<accession>A0AAE0ZTX2</accession>
<proteinExistence type="predicted"/>